<reference evidence="9 10" key="1">
    <citation type="journal article" date="2016" name="Microbes Environ.">
        <title>Phylogenetically diverse aerobic anoxygenic phototrophic bacteria isolated from epilithic biofilms in Tama river, Japan.</title>
        <authorList>
            <person name="Hirose S."/>
            <person name="Matsuura K."/>
            <person name="Haruta S."/>
        </authorList>
    </citation>
    <scope>NUCLEOTIDE SEQUENCE [LARGE SCALE GENOMIC DNA]</scope>
    <source>
        <strain evidence="9 10">S08</strain>
    </source>
</reference>
<protein>
    <submittedName>
        <fullName evidence="9">Conjugal transfer protein TraG</fullName>
    </submittedName>
</protein>
<keyword evidence="5 8" id="KW-1133">Transmembrane helix</keyword>
<dbReference type="CDD" id="cd01127">
    <property type="entry name" value="TrwB_TraG_TraD_VirD4"/>
    <property type="match status" value="1"/>
</dbReference>
<evidence type="ECO:0000256" key="8">
    <source>
        <dbReference type="SAM" id="Phobius"/>
    </source>
</evidence>
<proteinExistence type="inferred from homology"/>
<comment type="subcellular location">
    <subcellularLocation>
        <location evidence="1">Cell membrane</location>
        <topology evidence="1">Multi-pass membrane protein</topology>
    </subcellularLocation>
</comment>
<keyword evidence="10" id="KW-1185">Reference proteome</keyword>
<comment type="similarity">
    <text evidence="2">Belongs to the VirD4/TraG family.</text>
</comment>
<dbReference type="PANTHER" id="PTHR37937">
    <property type="entry name" value="CONJUGATIVE TRANSFER: DNA TRANSPORT"/>
    <property type="match status" value="1"/>
</dbReference>
<evidence type="ECO:0000256" key="3">
    <source>
        <dbReference type="ARBA" id="ARBA00022475"/>
    </source>
</evidence>
<keyword evidence="4 8" id="KW-0812">Transmembrane</keyword>
<accession>A0ABM7Y1D2</accession>
<dbReference type="Pfam" id="PF02534">
    <property type="entry name" value="T4SS-DNA_transf"/>
    <property type="match status" value="1"/>
</dbReference>
<gene>
    <name evidence="9" type="ORF">Rmf_15490</name>
</gene>
<feature type="transmembrane region" description="Helical" evidence="8">
    <location>
        <begin position="43"/>
        <end position="63"/>
    </location>
</feature>
<evidence type="ECO:0000256" key="6">
    <source>
        <dbReference type="ARBA" id="ARBA00023136"/>
    </source>
</evidence>
<dbReference type="PANTHER" id="PTHR37937:SF1">
    <property type="entry name" value="CONJUGATIVE TRANSFER: DNA TRANSPORT"/>
    <property type="match status" value="1"/>
</dbReference>
<dbReference type="Proteomes" id="UP000831327">
    <property type="component" value="Chromosome"/>
</dbReference>
<name>A0ABM7Y1D2_9PROT</name>
<dbReference type="InterPro" id="IPR051539">
    <property type="entry name" value="T4SS-coupling_protein"/>
</dbReference>
<dbReference type="Gene3D" id="3.40.50.300">
    <property type="entry name" value="P-loop containing nucleotide triphosphate hydrolases"/>
    <property type="match status" value="1"/>
</dbReference>
<sequence>MTATKILWGQVLVVFLIVLAAVWGATQWVAWRLGYQAQLGHPMDVWAGVPVYPPPAFFLWWYWYDAYAPQVFYEGAIIAAAGGFAAIGIAIGMSVWRAREARDVTTYGSARWATEREVRDARLLAPDGVVLGWFAQRYLRHDGPEHVLCFAPTRSGKGVGLVVPTLLTWPGSAIVHDIKGENWQLTAGWRARFGRVLLFDPTNPASAAYNPLLEVRRGDSEVRDVQNIADILVDPEGALERRNHWEKTSHSLLVGAILHVLYAEQDKTLAGVAGFLSDPRRPIERTLAAMMTTPHLGDRPHPVVASAARELLNKSDNERSGVLSTAMSFLGLYRDPVIAQVTRRCDWRIADLVEAREPVTLYLVVPPSDIVRTKPLVRLVLNQIGRRLTEALENERRRHRLLLMLDEFPALGRLDFFESQLAFMAGYGIRSFLIAQSLNQIERAYGPNNAILDNCHVRVAFATNDERTAKRVSDALGTATEIRDSRNYAGHRLSPWLGHLMVSRQETARPLLTPGEVMQLPPTDEIVLVSGCPPIRAWKARYYEDQQLRARVVAPPDPVPAASCSNREDDWSALKPVVREAAPSAAGTNDDTDGGIRREPTVPEHEQIALEPGPPPEKEFVFAEEDQEDDAARTRSLAARARRVARQAALDPDDGIAL</sequence>
<dbReference type="NCBIfam" id="NF010450">
    <property type="entry name" value="PRK13876.1"/>
    <property type="match status" value="1"/>
</dbReference>
<feature type="compositionally biased region" description="Basic and acidic residues" evidence="7">
    <location>
        <begin position="594"/>
        <end position="608"/>
    </location>
</feature>
<dbReference type="SUPFAM" id="SSF52540">
    <property type="entry name" value="P-loop containing nucleoside triphosphate hydrolases"/>
    <property type="match status" value="1"/>
</dbReference>
<dbReference type="RefSeq" id="WP_244458874.1">
    <property type="nucleotide sequence ID" value="NZ_AP025637.1"/>
</dbReference>
<evidence type="ECO:0000256" key="2">
    <source>
        <dbReference type="ARBA" id="ARBA00008806"/>
    </source>
</evidence>
<dbReference type="InterPro" id="IPR027417">
    <property type="entry name" value="P-loop_NTPase"/>
</dbReference>
<keyword evidence="6 8" id="KW-0472">Membrane</keyword>
<keyword evidence="3" id="KW-1003">Cell membrane</keyword>
<organism evidence="9 10">
    <name type="scientific">Roseomonas fluvialis</name>
    <dbReference type="NCBI Taxonomy" id="1750527"/>
    <lineage>
        <taxon>Bacteria</taxon>
        <taxon>Pseudomonadati</taxon>
        <taxon>Pseudomonadota</taxon>
        <taxon>Alphaproteobacteria</taxon>
        <taxon>Acetobacterales</taxon>
        <taxon>Roseomonadaceae</taxon>
        <taxon>Roseomonas</taxon>
    </lineage>
</organism>
<dbReference type="EMBL" id="AP025637">
    <property type="protein sequence ID" value="BDG71620.1"/>
    <property type="molecule type" value="Genomic_DNA"/>
</dbReference>
<evidence type="ECO:0000256" key="7">
    <source>
        <dbReference type="SAM" id="MobiDB-lite"/>
    </source>
</evidence>
<feature type="region of interest" description="Disordered" evidence="7">
    <location>
        <begin position="580"/>
        <end position="635"/>
    </location>
</feature>
<evidence type="ECO:0000313" key="10">
    <source>
        <dbReference type="Proteomes" id="UP000831327"/>
    </source>
</evidence>
<evidence type="ECO:0000256" key="4">
    <source>
        <dbReference type="ARBA" id="ARBA00022692"/>
    </source>
</evidence>
<evidence type="ECO:0000256" key="5">
    <source>
        <dbReference type="ARBA" id="ARBA00022989"/>
    </source>
</evidence>
<dbReference type="InterPro" id="IPR003688">
    <property type="entry name" value="TraG/VirD4"/>
</dbReference>
<feature type="transmembrane region" description="Helical" evidence="8">
    <location>
        <begin position="75"/>
        <end position="96"/>
    </location>
</feature>
<evidence type="ECO:0000313" key="9">
    <source>
        <dbReference type="EMBL" id="BDG71620.1"/>
    </source>
</evidence>
<evidence type="ECO:0000256" key="1">
    <source>
        <dbReference type="ARBA" id="ARBA00004651"/>
    </source>
</evidence>
<feature type="transmembrane region" description="Helical" evidence="8">
    <location>
        <begin position="6"/>
        <end position="31"/>
    </location>
</feature>